<keyword evidence="2" id="KW-0175">Coiled coil</keyword>
<name>A0A8S1WWR7_PAROT</name>
<dbReference type="InterPro" id="IPR001680">
    <property type="entry name" value="WD40_rpt"/>
</dbReference>
<gene>
    <name evidence="3" type="ORF">POCTA_138.1.T1030176</name>
</gene>
<protein>
    <recommendedName>
        <fullName evidence="5">WD40-repeat-containing domain</fullName>
    </recommendedName>
</protein>
<reference evidence="3" key="1">
    <citation type="submission" date="2021-01" db="EMBL/GenBank/DDBJ databases">
        <authorList>
            <consortium name="Genoscope - CEA"/>
            <person name="William W."/>
        </authorList>
    </citation>
    <scope>NUCLEOTIDE SEQUENCE</scope>
</reference>
<sequence length="731" mass="86566">MRDPKENEDEIKCYMCKGEKKVTHVLVNKRILNNQRLFCADCYHNYKGGENSKSYSNVLEEVEKKNQQKENQRKTIADQQIKPIKILLQLLNSMKDDLIDKIDNLVWWVSYWIRTIEKIKNDNKKGNLYDEIYSLLFPNYRKDQMEVLIYKRRIKSQNRQFCNQLILAIQSFANASNVQEIYQILVDALFSIEQKIDTNPSDLGKALKNTMCPLHQEPINRVQYQTQKDPISILCNRCENKYGESLETFSKNWSTFLKNKEGRLEKLNQYLKEKIKHTIQIQTENQAKINGFYDIGISNLVQTGEIELQKQCDEIEELKKLELNLKIEIMASSILEYNNQTNPHIDQNKNENENITNSNPIIQIDKILKEQIKKNSLFLNQKSNTDDQDFDLALYRPIQWRLLSQCENESCTAIVFNSSKQLMVTNQGNKINIFQLKNPNSENQLKTLSWERKLQVRKQNNELSVTCMIHSKQYNAFVTADERLVIWKYCDKVEVCQQQDIDQQNGYVNCLVVNKDETQLFSGGQEIQVYNLNFERYFIKYEYSLSEHKGKVLSLSLNDSETYLISYGEDQKIIIWVKVERKWKIKSTIQTDPQEYSNTISFIKNDLFILVTDNKEDNKNRIRFYQKTESDDTFQDQEQLQQKYKSQDVKLNLDQPGFAVIQLINKNLIFIKNRNYIYTMRRQLDGLYETSQKIMQFSSSSIYGNSLYFPEKNELYLVIWDQQLKTYQIIF</sequence>
<dbReference type="OrthoDB" id="309436at2759"/>
<feature type="repeat" description="WD" evidence="1">
    <location>
        <begin position="545"/>
        <end position="576"/>
    </location>
</feature>
<evidence type="ECO:0000256" key="2">
    <source>
        <dbReference type="SAM" id="Coils"/>
    </source>
</evidence>
<proteinExistence type="predicted"/>
<dbReference type="SMART" id="SM00320">
    <property type="entry name" value="WD40"/>
    <property type="match status" value="3"/>
</dbReference>
<accession>A0A8S1WWR7</accession>
<comment type="caution">
    <text evidence="3">The sequence shown here is derived from an EMBL/GenBank/DDBJ whole genome shotgun (WGS) entry which is preliminary data.</text>
</comment>
<dbReference type="GO" id="GO:0016226">
    <property type="term" value="P:iron-sulfur cluster assembly"/>
    <property type="evidence" value="ECO:0007669"/>
    <property type="project" value="TreeGrafter"/>
</dbReference>
<organism evidence="3 4">
    <name type="scientific">Paramecium octaurelia</name>
    <dbReference type="NCBI Taxonomy" id="43137"/>
    <lineage>
        <taxon>Eukaryota</taxon>
        <taxon>Sar</taxon>
        <taxon>Alveolata</taxon>
        <taxon>Ciliophora</taxon>
        <taxon>Intramacronucleata</taxon>
        <taxon>Oligohymenophorea</taxon>
        <taxon>Peniculida</taxon>
        <taxon>Parameciidae</taxon>
        <taxon>Paramecium</taxon>
    </lineage>
</organism>
<dbReference type="GO" id="GO:0097361">
    <property type="term" value="C:cytosolic [4Fe-4S] assembly targeting complex"/>
    <property type="evidence" value="ECO:0007669"/>
    <property type="project" value="TreeGrafter"/>
</dbReference>
<dbReference type="PANTHER" id="PTHR19920">
    <property type="entry name" value="WD40 PROTEIN CIAO1"/>
    <property type="match status" value="1"/>
</dbReference>
<feature type="coiled-coil region" evidence="2">
    <location>
        <begin position="301"/>
        <end position="328"/>
    </location>
</feature>
<dbReference type="Pfam" id="PF00400">
    <property type="entry name" value="WD40"/>
    <property type="match status" value="1"/>
</dbReference>
<dbReference type="AlphaFoldDB" id="A0A8S1WWR7"/>
<dbReference type="EMBL" id="CAJJDP010000103">
    <property type="protein sequence ID" value="CAD8193031.1"/>
    <property type="molecule type" value="Genomic_DNA"/>
</dbReference>
<dbReference type="PROSITE" id="PS50294">
    <property type="entry name" value="WD_REPEATS_REGION"/>
    <property type="match status" value="1"/>
</dbReference>
<evidence type="ECO:0000313" key="4">
    <source>
        <dbReference type="Proteomes" id="UP000683925"/>
    </source>
</evidence>
<dbReference type="PROSITE" id="PS50082">
    <property type="entry name" value="WD_REPEATS_2"/>
    <property type="match status" value="1"/>
</dbReference>
<dbReference type="Proteomes" id="UP000683925">
    <property type="component" value="Unassembled WGS sequence"/>
</dbReference>
<feature type="coiled-coil region" evidence="2">
    <location>
        <begin position="52"/>
        <end position="82"/>
    </location>
</feature>
<evidence type="ECO:0008006" key="5">
    <source>
        <dbReference type="Google" id="ProtNLM"/>
    </source>
</evidence>
<evidence type="ECO:0000256" key="1">
    <source>
        <dbReference type="PROSITE-ProRule" id="PRU00221"/>
    </source>
</evidence>
<dbReference type="OMA" id="ELYLVIW"/>
<keyword evidence="1" id="KW-0853">WD repeat</keyword>
<dbReference type="PANTHER" id="PTHR19920:SF0">
    <property type="entry name" value="CYTOSOLIC IRON-SULFUR PROTEIN ASSEMBLY PROTEIN CIAO1-RELATED"/>
    <property type="match status" value="1"/>
</dbReference>
<keyword evidence="4" id="KW-1185">Reference proteome</keyword>
<evidence type="ECO:0000313" key="3">
    <source>
        <dbReference type="EMBL" id="CAD8193031.1"/>
    </source>
</evidence>